<feature type="transmembrane region" description="Helical" evidence="1">
    <location>
        <begin position="129"/>
        <end position="153"/>
    </location>
</feature>
<keyword evidence="1" id="KW-1133">Transmembrane helix</keyword>
<evidence type="ECO:0000313" key="3">
    <source>
        <dbReference type="Proteomes" id="UP000800200"/>
    </source>
</evidence>
<keyword evidence="3" id="KW-1185">Reference proteome</keyword>
<dbReference type="Proteomes" id="UP000800200">
    <property type="component" value="Unassembled WGS sequence"/>
</dbReference>
<keyword evidence="1" id="KW-0812">Transmembrane</keyword>
<name>A0A6A6EC33_9PEZI</name>
<protein>
    <submittedName>
        <fullName evidence="2">Uncharacterized protein</fullName>
    </submittedName>
</protein>
<keyword evidence="1" id="KW-0472">Membrane</keyword>
<dbReference type="AlphaFoldDB" id="A0A6A6EC33"/>
<proteinExistence type="predicted"/>
<dbReference type="EMBL" id="ML994626">
    <property type="protein sequence ID" value="KAF2187690.1"/>
    <property type="molecule type" value="Genomic_DNA"/>
</dbReference>
<reference evidence="2" key="1">
    <citation type="journal article" date="2020" name="Stud. Mycol.">
        <title>101 Dothideomycetes genomes: a test case for predicting lifestyles and emergence of pathogens.</title>
        <authorList>
            <person name="Haridas S."/>
            <person name="Albert R."/>
            <person name="Binder M."/>
            <person name="Bloem J."/>
            <person name="Labutti K."/>
            <person name="Salamov A."/>
            <person name="Andreopoulos B."/>
            <person name="Baker S."/>
            <person name="Barry K."/>
            <person name="Bills G."/>
            <person name="Bluhm B."/>
            <person name="Cannon C."/>
            <person name="Castanera R."/>
            <person name="Culley D."/>
            <person name="Daum C."/>
            <person name="Ezra D."/>
            <person name="Gonzalez J."/>
            <person name="Henrissat B."/>
            <person name="Kuo A."/>
            <person name="Liang C."/>
            <person name="Lipzen A."/>
            <person name="Lutzoni F."/>
            <person name="Magnuson J."/>
            <person name="Mondo S."/>
            <person name="Nolan M."/>
            <person name="Ohm R."/>
            <person name="Pangilinan J."/>
            <person name="Park H.-J."/>
            <person name="Ramirez L."/>
            <person name="Alfaro M."/>
            <person name="Sun H."/>
            <person name="Tritt A."/>
            <person name="Yoshinaga Y."/>
            <person name="Zwiers L.-H."/>
            <person name="Turgeon B."/>
            <person name="Goodwin S."/>
            <person name="Spatafora J."/>
            <person name="Crous P."/>
            <person name="Grigoriev I."/>
        </authorList>
    </citation>
    <scope>NUCLEOTIDE SEQUENCE</scope>
    <source>
        <strain evidence="2">CBS 207.26</strain>
    </source>
</reference>
<evidence type="ECO:0000256" key="1">
    <source>
        <dbReference type="SAM" id="Phobius"/>
    </source>
</evidence>
<evidence type="ECO:0000313" key="2">
    <source>
        <dbReference type="EMBL" id="KAF2187690.1"/>
    </source>
</evidence>
<sequence length="325" mass="36258">MPRNSELFALMLNYTVPGMCFNETYLPLHLPSDHSVGHIDLNTHYSMNTLQGLPKQATAYLKEAIQLCERYAEKELYAWLRPYLHGDSRLARRLTETFIRSFAINVVALASHSHLLSLKKAIGIKSRELFFYCFLCFLFPLLTLYCVVSYLGVHVDSLETPTKFIEFSQIDSTALRLNRRECGIVWIGTLIFVLTLLTQYIGADISAIPVSPEPLSNTTGIDSGLVANAPTTVLDIVNADTASSAGRPEQHMNVFWQTSSERVPLSPDFYCVHIPPPLRGLGYSSPTACFPPCDSSSAINTLGALSLRDVVRSHYEARAWAFSFP</sequence>
<gene>
    <name evidence="2" type="ORF">K469DRAFT_685570</name>
</gene>
<accession>A0A6A6EC33</accession>
<feature type="transmembrane region" description="Helical" evidence="1">
    <location>
        <begin position="183"/>
        <end position="202"/>
    </location>
</feature>
<organism evidence="2 3">
    <name type="scientific">Zopfia rhizophila CBS 207.26</name>
    <dbReference type="NCBI Taxonomy" id="1314779"/>
    <lineage>
        <taxon>Eukaryota</taxon>
        <taxon>Fungi</taxon>
        <taxon>Dikarya</taxon>
        <taxon>Ascomycota</taxon>
        <taxon>Pezizomycotina</taxon>
        <taxon>Dothideomycetes</taxon>
        <taxon>Dothideomycetes incertae sedis</taxon>
        <taxon>Zopfiaceae</taxon>
        <taxon>Zopfia</taxon>
    </lineage>
</organism>